<keyword evidence="16" id="KW-0325">Glycoprotein</keyword>
<evidence type="ECO:0000313" key="24">
    <source>
        <dbReference type="Proteomes" id="UP000004994"/>
    </source>
</evidence>
<dbReference type="GO" id="GO:0003993">
    <property type="term" value="F:acid phosphatase activity"/>
    <property type="evidence" value="ECO:0007669"/>
    <property type="project" value="UniProtKB-EC"/>
</dbReference>
<dbReference type="PaxDb" id="4081-Solyc01g068390.2.1"/>
<feature type="region of interest" description="Disordered" evidence="20">
    <location>
        <begin position="517"/>
        <end position="600"/>
    </location>
</feature>
<evidence type="ECO:0000256" key="19">
    <source>
        <dbReference type="RuleBase" id="RU361203"/>
    </source>
</evidence>
<keyword evidence="12" id="KW-0479">Metal-binding</keyword>
<evidence type="ECO:0000256" key="20">
    <source>
        <dbReference type="SAM" id="MobiDB-lite"/>
    </source>
</evidence>
<evidence type="ECO:0000256" key="3">
    <source>
        <dbReference type="ARBA" id="ARBA00001962"/>
    </source>
</evidence>
<dbReference type="InParanoid" id="A0A3Q7EGU6"/>
<evidence type="ECO:0000256" key="13">
    <source>
        <dbReference type="ARBA" id="ARBA00022729"/>
    </source>
</evidence>
<feature type="compositionally biased region" description="Basic residues" evidence="20">
    <location>
        <begin position="810"/>
        <end position="821"/>
    </location>
</feature>
<evidence type="ECO:0000256" key="2">
    <source>
        <dbReference type="ARBA" id="ARBA00001947"/>
    </source>
</evidence>
<dbReference type="GO" id="GO:0008270">
    <property type="term" value="F:zinc ion binding"/>
    <property type="evidence" value="ECO:0007669"/>
    <property type="project" value="UniProtKB-KW"/>
</dbReference>
<comment type="cofactor">
    <cofactor evidence="2">
        <name>Zn(2+)</name>
        <dbReference type="ChEBI" id="CHEBI:29105"/>
    </cofactor>
</comment>
<evidence type="ECO:0000256" key="7">
    <source>
        <dbReference type="ARBA" id="ARBA00008723"/>
    </source>
</evidence>
<dbReference type="GO" id="GO:0016567">
    <property type="term" value="P:protein ubiquitination"/>
    <property type="evidence" value="ECO:0000318"/>
    <property type="project" value="GO_Central"/>
</dbReference>
<dbReference type="CDD" id="cd16615">
    <property type="entry name" value="RING-HC_ZNF598"/>
    <property type="match status" value="1"/>
</dbReference>
<keyword evidence="11" id="KW-0808">Transferase</keyword>
<dbReference type="InterPro" id="IPR025733">
    <property type="entry name" value="PAPs_C"/>
</dbReference>
<keyword evidence="10" id="KW-0597">Phosphoprotein</keyword>
<dbReference type="Pfam" id="PF17808">
    <property type="entry name" value="fn3_PAP"/>
    <property type="match status" value="1"/>
</dbReference>
<feature type="compositionally biased region" description="Basic and acidic residues" evidence="20">
    <location>
        <begin position="744"/>
        <end position="759"/>
    </location>
</feature>
<sequence length="1748" mass="192385">MDDSCAVCAETLEWVAYGACGHKDVCSTCVARLRFICDDRRCCICKTEADVVFVTKALGDYTNMIGDFSVFPFEPKQGKSGSYWYHEDTQAFFDDFDHYKMILAMCRLSCSVCDKMEGPDVDGVKRRARFKNIDQLKGHLFHKHKLHMCSLCLEGRKIFICEQKLYTRAQLNQHIHTGDSEVDGTESERGGFMGHPLCEFCRTPFYGDNELYSHMSTEHYTCHMCQRQHPGQYEYYKNYDDLEIHFRRDHFLCEDGSCLAKKFIVFQSEAELKRHNTLEHGGRMSRSQRSAALQASLNSIPTSFRYRRSSEQVNRRGRGQSFRRDNAESELSMAIQASLETANADGRLHDTSGSRRVVPDQTVTDDADLLVQPFDSLTTDSEPASRYLQAVSQISRNSQLEESSFPPLAAPPVNSQPRPQSDAPMNTMASHLRRKQNKSTKLPNSSPAWPATTGHSPPVIGHQPAWPVISSASGSSSNSRHSKAVVNKPSAPVITRGQAWPAVNSAFGSASGSTQVKTLTAADGPPSSSHLNSVASRSSLAHESSSSSVGSSRSWAHSNRISHSSSAPNLVQSGSFDSSTTDFPPVSAAQSGKLPASGQQAVTNVEDVQTANKSLVERMHIALDFDQDKFTAFKDISAEYRQGLIDAETYLAYAAQFGLSHLVLELARLCPDAERQKALIDTYNANLGGTVPIQNRQSGINRLKDGRSSKNGKGKSIDAGSVTSKDIVADNILSTVRKLQSSHKIPEDDVEVLSRDGYRSAKGKSKLTPNESEEELNSRGKPLKLDARQNDLSAKDESNHRPGNNDGKGKQRKKTSKFHRVRLGDGSVETLLNLNSSNPDLDPNPDQKETSDDQGNPESLPVRGVWRNGGGQKLVAMTSKASNSTLSDESFVTVHISGVLVPSKGDWVGMISPSYSDSSSCPLNALQYQQTGDLSELPLLCHYPVKAQYLSKDPGYLNCKKKECKKHVKGICEVRTCSASLSFHVVNFRTDIEFVLFAGGFATPCILKRSNNNLTFTNPKQPLYGHLSSIDSTATSMRVTWVSGDETPQQLQYGYGKSQTSQVSTFTQKDMCSSILKSPAKDFGWHDPGFIHSAVMTGLNPSTTNYYTYGSDSSGWSERITFKTPPAGGTNEVRFLAYGDMGKAPRDPSAEHYIQPGSLSVVKAMVDEVSSGNVDSIFHIGDISYATGFLVEWDYFLHLITPIASRISYMTAIGNHERDYIGTGSVYGTPDSGGECGVPYETYFQMPTQAKDKPWYSIEQGSVHFTVISTEHDWSQNSEQYEWMKNDMASVDRTRTPWLIFMGHRPMYSSVTGGILQNVDDDFVEAVEPLLLANKVDLALFGHVHNYERTCAVYQKECKAMPTKDASGIDTYDNSNYSAPVHAVIGMAGFNLDQFPSQADEWSLVRKVEFGYVRVHATRNSLTTERTGESEKDDNGAGIFCRVAHLVLPYLEPAGLASVSATCNVLHVVSKAITSTRISDASRNLENYPIPFFNSVDSELYANFIYSPVQTLPTFPTIPWGGGSGRVKPDPFLVRVEGAYGCDCESCDLDSGSNCACVDFSELPTRECGPSCGCGLECGNRLTQKGISVKLKVVKDRRKGWSLCAAEFIPKGKFICEYTGELLTTEEARNRQWLYDKRTKSGHFSPALLVVKEHLPSGNACMRINIDATRIGNIARFINHSCDGGNLSTLIVRNSGALLPRVCFFSSRVILENEELAFSYGDTTVNSTGSQCFCSSACCSGILPAEHT</sequence>
<dbReference type="EnsemblPlants" id="Solyc01g068390.3.1">
    <property type="protein sequence ID" value="Solyc01g068390.3.1"/>
    <property type="gene ID" value="Solyc01g068390.3"/>
</dbReference>
<dbReference type="InterPro" id="IPR041792">
    <property type="entry name" value="MPP_PAP"/>
</dbReference>
<evidence type="ECO:0000256" key="8">
    <source>
        <dbReference type="ARBA" id="ARBA00022454"/>
    </source>
</evidence>
<dbReference type="GO" id="GO:0042054">
    <property type="term" value="F:histone methyltransferase activity"/>
    <property type="evidence" value="ECO:0007669"/>
    <property type="project" value="InterPro"/>
</dbReference>
<evidence type="ECO:0000256" key="9">
    <source>
        <dbReference type="ARBA" id="ARBA00022490"/>
    </source>
</evidence>
<dbReference type="STRING" id="4081.A0A3Q7EGU6"/>
<dbReference type="SUPFAM" id="SSF49363">
    <property type="entry name" value="Purple acid phosphatase, N-terminal domain"/>
    <property type="match status" value="1"/>
</dbReference>
<comment type="pathway">
    <text evidence="6">Protein modification; protein ubiquitination.</text>
</comment>
<dbReference type="InterPro" id="IPR008963">
    <property type="entry name" value="Purple_acid_Pase-like_N"/>
</dbReference>
<evidence type="ECO:0000256" key="16">
    <source>
        <dbReference type="ARBA" id="ARBA00023180"/>
    </source>
</evidence>
<evidence type="ECO:0000256" key="6">
    <source>
        <dbReference type="ARBA" id="ARBA00004906"/>
    </source>
</evidence>
<dbReference type="InterPro" id="IPR044288">
    <property type="entry name" value="ZNF598/HEL2"/>
</dbReference>
<name>A0A3Q7EGU6_SOLLC</name>
<organism evidence="23">
    <name type="scientific">Solanum lycopersicum</name>
    <name type="common">Tomato</name>
    <name type="synonym">Lycopersicon esculentum</name>
    <dbReference type="NCBI Taxonomy" id="4081"/>
    <lineage>
        <taxon>Eukaryota</taxon>
        <taxon>Viridiplantae</taxon>
        <taxon>Streptophyta</taxon>
        <taxon>Embryophyta</taxon>
        <taxon>Tracheophyta</taxon>
        <taxon>Spermatophyta</taxon>
        <taxon>Magnoliopsida</taxon>
        <taxon>eudicotyledons</taxon>
        <taxon>Gunneridae</taxon>
        <taxon>Pentapetalae</taxon>
        <taxon>asterids</taxon>
        <taxon>lamiids</taxon>
        <taxon>Solanales</taxon>
        <taxon>Solanaceae</taxon>
        <taxon>Solanoideae</taxon>
        <taxon>Solaneae</taxon>
        <taxon>Solanum</taxon>
        <taxon>Solanum subgen. Lycopersicon</taxon>
    </lineage>
</organism>
<dbReference type="Proteomes" id="UP000004994">
    <property type="component" value="Chromosome 1"/>
</dbReference>
<reference evidence="23" key="1">
    <citation type="journal article" date="2012" name="Nature">
        <title>The tomato genome sequence provides insights into fleshy fruit evolution.</title>
        <authorList>
            <consortium name="Tomato Genome Consortium"/>
        </authorList>
    </citation>
    <scope>NUCLEOTIDE SEQUENCE [LARGE SCALE GENOMIC DNA]</scope>
    <source>
        <strain evidence="23">cv. Heinz 1706</strain>
    </source>
</reference>
<dbReference type="PROSITE" id="PS50089">
    <property type="entry name" value="ZF_RING_2"/>
    <property type="match status" value="1"/>
</dbReference>
<evidence type="ECO:0000256" key="10">
    <source>
        <dbReference type="ARBA" id="ARBA00022553"/>
    </source>
</evidence>
<evidence type="ECO:0000259" key="22">
    <source>
        <dbReference type="PROSITE" id="PS50280"/>
    </source>
</evidence>
<reference evidence="23" key="2">
    <citation type="submission" date="2019-01" db="UniProtKB">
        <authorList>
            <consortium name="EnsemblPlants"/>
        </authorList>
    </citation>
    <scope>IDENTIFICATION</scope>
    <source>
        <strain evidence="23">cv. Heinz 1706</strain>
    </source>
</reference>
<dbReference type="SUPFAM" id="SSF56300">
    <property type="entry name" value="Metallo-dependent phosphatases"/>
    <property type="match status" value="1"/>
</dbReference>
<comment type="catalytic activity">
    <reaction evidence="19">
        <text>a phosphate monoester + H2O = an alcohol + phosphate</text>
        <dbReference type="Rhea" id="RHEA:15017"/>
        <dbReference type="ChEBI" id="CHEBI:15377"/>
        <dbReference type="ChEBI" id="CHEBI:30879"/>
        <dbReference type="ChEBI" id="CHEBI:43474"/>
        <dbReference type="ChEBI" id="CHEBI:67140"/>
        <dbReference type="EC" id="3.1.3.2"/>
    </reaction>
</comment>
<evidence type="ECO:0000313" key="23">
    <source>
        <dbReference type="EnsemblPlants" id="Solyc01g068390.3.1"/>
    </source>
</evidence>
<evidence type="ECO:0000256" key="12">
    <source>
        <dbReference type="ARBA" id="ARBA00022723"/>
    </source>
</evidence>
<keyword evidence="9" id="KW-0963">Cytoplasm</keyword>
<dbReference type="Pfam" id="PF23230">
    <property type="entry name" value="zf-C2H2_13"/>
    <property type="match status" value="1"/>
</dbReference>
<accession>A0A3Q7EGU6</accession>
<dbReference type="GO" id="GO:0043022">
    <property type="term" value="F:ribosome binding"/>
    <property type="evidence" value="ECO:0000318"/>
    <property type="project" value="GO_Central"/>
</dbReference>
<dbReference type="Pfam" id="PF25447">
    <property type="entry name" value="RING_ZNF598"/>
    <property type="match status" value="1"/>
</dbReference>
<evidence type="ECO:0000256" key="15">
    <source>
        <dbReference type="ARBA" id="ARBA00022833"/>
    </source>
</evidence>
<dbReference type="GO" id="GO:0005694">
    <property type="term" value="C:chromosome"/>
    <property type="evidence" value="ECO:0007669"/>
    <property type="project" value="UniProtKB-SubCell"/>
</dbReference>
<evidence type="ECO:0000256" key="4">
    <source>
        <dbReference type="ARBA" id="ARBA00004286"/>
    </source>
</evidence>
<keyword evidence="14 18" id="KW-0863">Zinc-finger</keyword>
<dbReference type="SMART" id="SM00468">
    <property type="entry name" value="PreSET"/>
    <property type="match status" value="1"/>
</dbReference>
<dbReference type="InterPro" id="IPR001841">
    <property type="entry name" value="Znf_RING"/>
</dbReference>
<feature type="compositionally biased region" description="Polar residues" evidence="20">
    <location>
        <begin position="559"/>
        <end position="582"/>
    </location>
</feature>
<proteinExistence type="inferred from homology"/>
<comment type="similarity">
    <text evidence="17">Belongs to the ZNF598/HEL2 family.</text>
</comment>
<keyword evidence="13" id="KW-0732">Signal</keyword>
<dbReference type="GO" id="GO:0005737">
    <property type="term" value="C:cytoplasm"/>
    <property type="evidence" value="ECO:0007669"/>
    <property type="project" value="UniProtKB-SubCell"/>
</dbReference>
<evidence type="ECO:0000259" key="21">
    <source>
        <dbReference type="PROSITE" id="PS50089"/>
    </source>
</evidence>
<dbReference type="Pfam" id="PF23202">
    <property type="entry name" value="PAH_ZNF598"/>
    <property type="match status" value="1"/>
</dbReference>
<comment type="catalytic activity">
    <reaction evidence="1">
        <text>S-ubiquitinyl-[E2 ubiquitin-conjugating enzyme]-L-cysteine + [acceptor protein]-L-lysine = [E2 ubiquitin-conjugating enzyme]-L-cysteine + N(6)-ubiquitinyl-[acceptor protein]-L-lysine.</text>
        <dbReference type="EC" id="2.3.2.27"/>
    </reaction>
</comment>
<evidence type="ECO:0000256" key="11">
    <source>
        <dbReference type="ARBA" id="ARBA00022679"/>
    </source>
</evidence>
<dbReference type="InterPro" id="IPR001214">
    <property type="entry name" value="SET_dom"/>
</dbReference>
<dbReference type="InterPro" id="IPR013087">
    <property type="entry name" value="Znf_C2H2_type"/>
</dbReference>
<feature type="domain" description="SET" evidence="22">
    <location>
        <begin position="1589"/>
        <end position="1721"/>
    </location>
</feature>
<dbReference type="PANTHER" id="PTHR22938">
    <property type="entry name" value="ZINC FINGER PROTEIN 598"/>
    <property type="match status" value="1"/>
</dbReference>
<evidence type="ECO:0000256" key="17">
    <source>
        <dbReference type="ARBA" id="ARBA00035113"/>
    </source>
</evidence>
<dbReference type="InterPro" id="IPR040974">
    <property type="entry name" value="Fn3_PAP"/>
</dbReference>
<dbReference type="InterPro" id="IPR004843">
    <property type="entry name" value="Calcineurin-like_PHP"/>
</dbReference>
<dbReference type="PANTHER" id="PTHR22938:SF0">
    <property type="entry name" value="E3 UBIQUITIN-PROTEIN LIGASE ZNF598"/>
    <property type="match status" value="1"/>
</dbReference>
<feature type="region of interest" description="Disordered" evidence="20">
    <location>
        <begin position="307"/>
        <end position="329"/>
    </location>
</feature>
<dbReference type="EC" id="3.1.3.2" evidence="19"/>
<keyword evidence="19" id="KW-0378">Hydrolase</keyword>
<feature type="compositionally biased region" description="Polar residues" evidence="20">
    <location>
        <begin position="413"/>
        <end position="429"/>
    </location>
</feature>
<dbReference type="Gene3D" id="2.60.40.380">
    <property type="entry name" value="Purple acid phosphatase-like, N-terminal"/>
    <property type="match status" value="1"/>
</dbReference>
<dbReference type="InterPro" id="IPR041888">
    <property type="entry name" value="RING-HC_ZNF598/HEL2"/>
</dbReference>
<evidence type="ECO:0000256" key="1">
    <source>
        <dbReference type="ARBA" id="ARBA00000900"/>
    </source>
</evidence>
<comment type="subcellular location">
    <subcellularLocation>
        <location evidence="4">Chromosome</location>
    </subcellularLocation>
    <subcellularLocation>
        <location evidence="5">Cytoplasm</location>
    </subcellularLocation>
</comment>
<feature type="region of interest" description="Disordered" evidence="20">
    <location>
        <begin position="398"/>
        <end position="490"/>
    </location>
</feature>
<dbReference type="Gene3D" id="3.60.21.10">
    <property type="match status" value="1"/>
</dbReference>
<dbReference type="GO" id="GO:0005634">
    <property type="term" value="C:nucleus"/>
    <property type="evidence" value="ECO:0007669"/>
    <property type="project" value="InterPro"/>
</dbReference>
<evidence type="ECO:0000256" key="14">
    <source>
        <dbReference type="ARBA" id="ARBA00022771"/>
    </source>
</evidence>
<keyword evidence="8" id="KW-0158">Chromosome</keyword>
<dbReference type="GO" id="GO:0072344">
    <property type="term" value="P:rescue of stalled ribosome"/>
    <property type="evidence" value="ECO:0000318"/>
    <property type="project" value="GO_Central"/>
</dbReference>
<dbReference type="InterPro" id="IPR056437">
    <property type="entry name" value="Znf-C2H2_ZNF598/HEL2"/>
</dbReference>
<dbReference type="CDD" id="cd00839">
    <property type="entry name" value="MPP_PAPs"/>
    <property type="match status" value="1"/>
</dbReference>
<dbReference type="Pfam" id="PF14008">
    <property type="entry name" value="Metallophos_C"/>
    <property type="match status" value="1"/>
</dbReference>
<dbReference type="PROSITE" id="PS50280">
    <property type="entry name" value="SET"/>
    <property type="match status" value="1"/>
</dbReference>
<dbReference type="InterPro" id="IPR029052">
    <property type="entry name" value="Metallo-depent_PP-like"/>
</dbReference>
<feature type="region of interest" description="Disordered" evidence="20">
    <location>
        <begin position="342"/>
        <end position="361"/>
    </location>
</feature>
<feature type="domain" description="RING-type" evidence="21">
    <location>
        <begin position="5"/>
        <end position="46"/>
    </location>
</feature>
<dbReference type="Gramene" id="Solyc01g068390.3.1">
    <property type="protein sequence ID" value="Solyc01g068390.3.1"/>
    <property type="gene ID" value="Solyc01g068390.3"/>
</dbReference>
<protein>
    <recommendedName>
        <fullName evidence="19">Purple acid phosphatase</fullName>
        <ecNumber evidence="19">3.1.3.2</ecNumber>
    </recommendedName>
</protein>
<dbReference type="InterPro" id="IPR057634">
    <property type="entry name" value="PAH_ZNF598/HEL2"/>
</dbReference>
<dbReference type="Pfam" id="PF16656">
    <property type="entry name" value="Pur_ac_phosph_N"/>
    <property type="match status" value="1"/>
</dbReference>
<dbReference type="Gene3D" id="2.170.270.10">
    <property type="entry name" value="SET domain"/>
    <property type="match status" value="1"/>
</dbReference>
<dbReference type="SUPFAM" id="SSF82199">
    <property type="entry name" value="SET domain"/>
    <property type="match status" value="1"/>
</dbReference>
<evidence type="ECO:0000256" key="18">
    <source>
        <dbReference type="PROSITE-ProRule" id="PRU00175"/>
    </source>
</evidence>
<feature type="compositionally biased region" description="Low complexity" evidence="20">
    <location>
        <begin position="470"/>
        <end position="479"/>
    </location>
</feature>
<feature type="region of interest" description="Disordered" evidence="20">
    <location>
        <begin position="738"/>
        <end position="867"/>
    </location>
</feature>
<dbReference type="InterPro" id="IPR007728">
    <property type="entry name" value="Pre-SET_dom"/>
</dbReference>
<dbReference type="InterPro" id="IPR015914">
    <property type="entry name" value="PAPs_N"/>
</dbReference>
<comment type="cofactor">
    <cofactor evidence="3">
        <name>Fe cation</name>
        <dbReference type="ChEBI" id="CHEBI:24875"/>
    </cofactor>
</comment>
<dbReference type="FunCoup" id="A0A3Q7EGU6">
    <property type="interactions" value="2879"/>
</dbReference>
<dbReference type="InterPro" id="IPR046341">
    <property type="entry name" value="SET_dom_sf"/>
</dbReference>
<comment type="similarity">
    <text evidence="7 19">Belongs to the metallophosphoesterase superfamily. Purple acid phosphatase family.</text>
</comment>
<dbReference type="Pfam" id="PF00149">
    <property type="entry name" value="Metallophos"/>
    <property type="match status" value="1"/>
</dbReference>
<dbReference type="SMART" id="SM00355">
    <property type="entry name" value="ZnF_C2H2"/>
    <property type="match status" value="4"/>
</dbReference>
<feature type="compositionally biased region" description="Low complexity" evidence="20">
    <location>
        <begin position="533"/>
        <end position="558"/>
    </location>
</feature>
<feature type="compositionally biased region" description="Low complexity" evidence="20">
    <location>
        <begin position="831"/>
        <end position="841"/>
    </location>
</feature>
<dbReference type="SMART" id="SM00317">
    <property type="entry name" value="SET"/>
    <property type="match status" value="1"/>
</dbReference>
<dbReference type="Pfam" id="PF00856">
    <property type="entry name" value="SET"/>
    <property type="match status" value="1"/>
</dbReference>
<dbReference type="GO" id="GO:0061630">
    <property type="term" value="F:ubiquitin protein ligase activity"/>
    <property type="evidence" value="ECO:0000318"/>
    <property type="project" value="GO_Central"/>
</dbReference>
<keyword evidence="15" id="KW-0862">Zinc</keyword>
<keyword evidence="24" id="KW-1185">Reference proteome</keyword>
<feature type="compositionally biased region" description="Basic and acidic residues" evidence="20">
    <location>
        <begin position="783"/>
        <end position="800"/>
    </location>
</feature>
<evidence type="ECO:0000256" key="5">
    <source>
        <dbReference type="ARBA" id="ARBA00004496"/>
    </source>
</evidence>